<protein>
    <submittedName>
        <fullName evidence="1">Uncharacterized protein</fullName>
    </submittedName>
</protein>
<dbReference type="Proteomes" id="UP000306791">
    <property type="component" value="Unassembled WGS sequence"/>
</dbReference>
<name>A0ABY2UIP8_9GAMM</name>
<sequence length="353" mass="39143">MRSAPNPRVLLLAWGTLSLLLCSLAGWQVQRSLSLDLTRQLNQQLPDKLALALQTRLSDEPLRQWLVNRLEQDLQTLNAEGGLPLVHSCSARVTQLMEDGHAPMAGAAARSINIAWNIGSEPRATSLMLECHYNWPVLLLSQSLLALLLVIIASRLPYPLSKPQRARIARLIAMGLPASRARRLASQLCDAQIAWFVRALSLNGGDCDAALVAAHAQQQLVLDTASQQVQIHGVAIKLAKTPFFYYLWYAQLRQQGEGWLLNPPVNRPDRAGAESLIALMETHGGHAKSINDLREHGLRAKKLDQNRNKIRDELVSALGEELASAYLFESERDLKSGRYRYRLSLAAGQINVL</sequence>
<evidence type="ECO:0000313" key="1">
    <source>
        <dbReference type="EMBL" id="TLM74426.1"/>
    </source>
</evidence>
<organism evidence="1 2">
    <name type="scientific">Microbulbifer harenosus</name>
    <dbReference type="NCBI Taxonomy" id="2576840"/>
    <lineage>
        <taxon>Bacteria</taxon>
        <taxon>Pseudomonadati</taxon>
        <taxon>Pseudomonadota</taxon>
        <taxon>Gammaproteobacteria</taxon>
        <taxon>Cellvibrionales</taxon>
        <taxon>Microbulbiferaceae</taxon>
        <taxon>Microbulbifer</taxon>
    </lineage>
</organism>
<reference evidence="1 2" key="1">
    <citation type="submission" date="2019-05" db="EMBL/GenBank/DDBJ databases">
        <title>Microbulbifer harenosus sp. nov., an alginate-degrading bacterium isolated from coastal sand.</title>
        <authorList>
            <person name="Huang H."/>
            <person name="Mo K."/>
            <person name="Bao S."/>
        </authorList>
    </citation>
    <scope>NUCLEOTIDE SEQUENCE [LARGE SCALE GENOMIC DNA]</scope>
    <source>
        <strain evidence="1 2">HB161719</strain>
    </source>
</reference>
<comment type="caution">
    <text evidence="1">The sequence shown here is derived from an EMBL/GenBank/DDBJ whole genome shotgun (WGS) entry which is preliminary data.</text>
</comment>
<accession>A0ABY2UIP8</accession>
<proteinExistence type="predicted"/>
<keyword evidence="2" id="KW-1185">Reference proteome</keyword>
<dbReference type="RefSeq" id="WP_220446236.1">
    <property type="nucleotide sequence ID" value="NZ_CP185860.1"/>
</dbReference>
<evidence type="ECO:0000313" key="2">
    <source>
        <dbReference type="Proteomes" id="UP000306791"/>
    </source>
</evidence>
<dbReference type="EMBL" id="VANI01000021">
    <property type="protein sequence ID" value="TLM74426.1"/>
    <property type="molecule type" value="Genomic_DNA"/>
</dbReference>
<gene>
    <name evidence="1" type="ORF">FDY93_17405</name>
</gene>